<evidence type="ECO:0000313" key="9">
    <source>
        <dbReference type="EMBL" id="CAD7659084.1"/>
    </source>
</evidence>
<evidence type="ECO:0000259" key="8">
    <source>
        <dbReference type="SMART" id="SM00848"/>
    </source>
</evidence>
<dbReference type="EMBL" id="CAJPVJ010016476">
    <property type="protein sequence ID" value="CAG2176246.1"/>
    <property type="molecule type" value="Genomic_DNA"/>
</dbReference>
<dbReference type="InterPro" id="IPR013128">
    <property type="entry name" value="Peptidase_C1A"/>
</dbReference>
<dbReference type="Pfam" id="PF08246">
    <property type="entry name" value="Inhibitor_I29"/>
    <property type="match status" value="1"/>
</dbReference>
<evidence type="ECO:0008006" key="11">
    <source>
        <dbReference type="Google" id="ProtNLM"/>
    </source>
</evidence>
<dbReference type="InterPro" id="IPR025661">
    <property type="entry name" value="Pept_asp_AS"/>
</dbReference>
<dbReference type="InterPro" id="IPR000668">
    <property type="entry name" value="Peptidase_C1A_C"/>
</dbReference>
<keyword evidence="6" id="KW-0732">Signal</keyword>
<evidence type="ECO:0000256" key="2">
    <source>
        <dbReference type="ARBA" id="ARBA00022670"/>
    </source>
</evidence>
<dbReference type="InterPro" id="IPR039417">
    <property type="entry name" value="Peptidase_C1A_papain-like"/>
</dbReference>
<dbReference type="Pfam" id="PF00112">
    <property type="entry name" value="Peptidase_C1"/>
    <property type="match status" value="1"/>
</dbReference>
<keyword evidence="2" id="KW-0645">Protease</keyword>
<proteinExistence type="inferred from homology"/>
<evidence type="ECO:0000256" key="1">
    <source>
        <dbReference type="ARBA" id="ARBA00008455"/>
    </source>
</evidence>
<accession>A0A7R9QV70</accession>
<keyword evidence="4" id="KW-0788">Thiol protease</keyword>
<dbReference type="SMART" id="SM00645">
    <property type="entry name" value="Pept_C1"/>
    <property type="match status" value="1"/>
</dbReference>
<dbReference type="PROSITE" id="PS00640">
    <property type="entry name" value="THIOL_PROTEASE_ASN"/>
    <property type="match status" value="1"/>
</dbReference>
<feature type="chain" id="PRO_5036211983" description="Cathepsin L" evidence="6">
    <location>
        <begin position="16"/>
        <end position="330"/>
    </location>
</feature>
<sequence length="330" mass="36084">MKAFIALALIVSVSAVPLQELDSEWIGFKNEFRGNSYLGAEEEAMRRQIFERNYEYITAHNAEADEGLHTFRLGVNQFADKTFQEYQQLLTLRLNVDHVSTELVEEVVDQALPDSVDWRSKNVVTHVKDQGQCGSCFAFCAVDSIESQYAIATGKLVELAPSQIVDCIHSGGDVCQTGGDPVGAIELVIKEGGIEKESDYPYHARMGTCQFSKSKKAVSVTGVHTLQTGQESAIQSAVANVGPVAVGIDANHTSFQHYKSGVYVEPQCSKTKLNHGVLVVGYGTEGGQDYWLVKNSWGTIFGNQGYIKMARNHNNQCGIASYGLYPTGVN</sequence>
<evidence type="ECO:0000256" key="4">
    <source>
        <dbReference type="ARBA" id="ARBA00022807"/>
    </source>
</evidence>
<name>A0A7R9QV70_9ACAR</name>
<dbReference type="PRINTS" id="PR00705">
    <property type="entry name" value="PAPAIN"/>
</dbReference>
<dbReference type="OrthoDB" id="10253408at2759"/>
<feature type="domain" description="Peptidase C1A papain C-terminal" evidence="7">
    <location>
        <begin position="112"/>
        <end position="327"/>
    </location>
</feature>
<dbReference type="CDD" id="cd02248">
    <property type="entry name" value="Peptidase_C1A"/>
    <property type="match status" value="1"/>
</dbReference>
<dbReference type="Gene3D" id="3.90.70.10">
    <property type="entry name" value="Cysteine proteinases"/>
    <property type="match status" value="1"/>
</dbReference>
<evidence type="ECO:0000256" key="5">
    <source>
        <dbReference type="ARBA" id="ARBA00023157"/>
    </source>
</evidence>
<dbReference type="FunFam" id="3.90.70.10:FF:000006">
    <property type="entry name" value="Cathepsin S"/>
    <property type="match status" value="1"/>
</dbReference>
<gene>
    <name evidence="9" type="ORF">ONB1V03_LOCUS15680</name>
</gene>
<evidence type="ECO:0000256" key="3">
    <source>
        <dbReference type="ARBA" id="ARBA00022801"/>
    </source>
</evidence>
<keyword evidence="10" id="KW-1185">Reference proteome</keyword>
<dbReference type="EMBL" id="OC931301">
    <property type="protein sequence ID" value="CAD7659084.1"/>
    <property type="molecule type" value="Genomic_DNA"/>
</dbReference>
<dbReference type="GO" id="GO:0008234">
    <property type="term" value="F:cysteine-type peptidase activity"/>
    <property type="evidence" value="ECO:0007669"/>
    <property type="project" value="UniProtKB-KW"/>
</dbReference>
<keyword evidence="5" id="KW-1015">Disulfide bond</keyword>
<comment type="similarity">
    <text evidence="1">Belongs to the peptidase C1 family.</text>
</comment>
<dbReference type="InterPro" id="IPR038765">
    <property type="entry name" value="Papain-like_cys_pep_sf"/>
</dbReference>
<dbReference type="AlphaFoldDB" id="A0A7R9QV70"/>
<keyword evidence="3" id="KW-0378">Hydrolase</keyword>
<evidence type="ECO:0000256" key="6">
    <source>
        <dbReference type="SAM" id="SignalP"/>
    </source>
</evidence>
<organism evidence="9">
    <name type="scientific">Oppiella nova</name>
    <dbReference type="NCBI Taxonomy" id="334625"/>
    <lineage>
        <taxon>Eukaryota</taxon>
        <taxon>Metazoa</taxon>
        <taxon>Ecdysozoa</taxon>
        <taxon>Arthropoda</taxon>
        <taxon>Chelicerata</taxon>
        <taxon>Arachnida</taxon>
        <taxon>Acari</taxon>
        <taxon>Acariformes</taxon>
        <taxon>Sarcoptiformes</taxon>
        <taxon>Oribatida</taxon>
        <taxon>Brachypylina</taxon>
        <taxon>Oppioidea</taxon>
        <taxon>Oppiidae</taxon>
        <taxon>Oppiella</taxon>
    </lineage>
</organism>
<dbReference type="PANTHER" id="PTHR12411">
    <property type="entry name" value="CYSTEINE PROTEASE FAMILY C1-RELATED"/>
    <property type="match status" value="1"/>
</dbReference>
<evidence type="ECO:0000259" key="7">
    <source>
        <dbReference type="SMART" id="SM00645"/>
    </source>
</evidence>
<dbReference type="Proteomes" id="UP000728032">
    <property type="component" value="Unassembled WGS sequence"/>
</dbReference>
<dbReference type="SUPFAM" id="SSF54001">
    <property type="entry name" value="Cysteine proteinases"/>
    <property type="match status" value="1"/>
</dbReference>
<dbReference type="InterPro" id="IPR025660">
    <property type="entry name" value="Pept_his_AS"/>
</dbReference>
<dbReference type="PROSITE" id="PS00639">
    <property type="entry name" value="THIOL_PROTEASE_HIS"/>
    <property type="match status" value="1"/>
</dbReference>
<feature type="signal peptide" evidence="6">
    <location>
        <begin position="1"/>
        <end position="15"/>
    </location>
</feature>
<dbReference type="SMART" id="SM00848">
    <property type="entry name" value="Inhibitor_I29"/>
    <property type="match status" value="1"/>
</dbReference>
<reference evidence="9" key="1">
    <citation type="submission" date="2020-11" db="EMBL/GenBank/DDBJ databases">
        <authorList>
            <person name="Tran Van P."/>
        </authorList>
    </citation>
    <scope>NUCLEOTIDE SEQUENCE</scope>
</reference>
<evidence type="ECO:0000313" key="10">
    <source>
        <dbReference type="Proteomes" id="UP000728032"/>
    </source>
</evidence>
<dbReference type="GO" id="GO:0006508">
    <property type="term" value="P:proteolysis"/>
    <property type="evidence" value="ECO:0007669"/>
    <property type="project" value="UniProtKB-KW"/>
</dbReference>
<feature type="domain" description="Cathepsin propeptide inhibitor" evidence="8">
    <location>
        <begin position="25"/>
        <end position="86"/>
    </location>
</feature>
<dbReference type="InterPro" id="IPR013201">
    <property type="entry name" value="Prot_inhib_I29"/>
</dbReference>
<protein>
    <recommendedName>
        <fullName evidence="11">Cathepsin L</fullName>
    </recommendedName>
</protein>